<dbReference type="KEGG" id="vg:54999181"/>
<sequence>MGCKHAWDCMTRPAGVGASPEKHAQSWDNRKMTEQIGGMDQSLFMMKVLSGMHGGGKVTVHRLINEVEPACVCGWTLEDAPDLDEDAGLNEYFLAHLPPVKV</sequence>
<gene>
    <name evidence="1" type="primary">43</name>
    <name evidence="1" type="ORF">SEA_HORUS_43</name>
</gene>
<accession>A0A385DWR5</accession>
<proteinExistence type="predicted"/>
<organism evidence="1 2">
    <name type="scientific">Gordonia phage Horus</name>
    <dbReference type="NCBI Taxonomy" id="2301696"/>
    <lineage>
        <taxon>Viruses</taxon>
        <taxon>Duplodnaviria</taxon>
        <taxon>Heunggongvirae</taxon>
        <taxon>Uroviricota</taxon>
        <taxon>Caudoviricetes</taxon>
        <taxon>Langleyhallvirinae</taxon>
        <taxon>Horusvirus</taxon>
        <taxon>Horusvirus horus</taxon>
    </lineage>
</organism>
<name>A0A385DWR5_9CAUD</name>
<protein>
    <submittedName>
        <fullName evidence="1">Uncharacterized protein</fullName>
    </submittedName>
</protein>
<keyword evidence="2" id="KW-1185">Reference proteome</keyword>
<evidence type="ECO:0000313" key="2">
    <source>
        <dbReference type="Proteomes" id="UP000262321"/>
    </source>
</evidence>
<reference evidence="1 2" key="1">
    <citation type="submission" date="2018-07" db="EMBL/GenBank/DDBJ databases">
        <authorList>
            <person name="Said P."/>
            <person name="Hotaki K."/>
            <person name="Hall J.T."/>
            <person name="Leadon S.A."/>
            <person name="Fogarty M.P."/>
            <person name="Warner M.H."/>
            <person name="Garlena R.A."/>
            <person name="Russell D.A."/>
            <person name="Pope W.H."/>
            <person name="Jacobs-Sera D."/>
            <person name="Hatfull G.F."/>
        </authorList>
    </citation>
    <scope>NUCLEOTIDE SEQUENCE [LARGE SCALE GENOMIC DNA]</scope>
</reference>
<dbReference type="EMBL" id="MH651176">
    <property type="protein sequence ID" value="AXQ63896.1"/>
    <property type="molecule type" value="Genomic_DNA"/>
</dbReference>
<dbReference type="GeneID" id="54999181"/>
<dbReference type="RefSeq" id="YP_009808281.1">
    <property type="nucleotide sequence ID" value="NC_048039.1"/>
</dbReference>
<dbReference type="Proteomes" id="UP000262321">
    <property type="component" value="Segment"/>
</dbReference>
<evidence type="ECO:0000313" key="1">
    <source>
        <dbReference type="EMBL" id="AXQ63896.1"/>
    </source>
</evidence>